<sequence length="183" mass="19601">MTRARHKVVDGIEDGSGSDKPMFSFRVGTSGLDYSSPSPGTDSGLLTIPPELSGADTIEKLRQAVAELSGQVQQMREGLHSLRQTVQCTLSTLSQWDLWQGPMGVGPTCWRELSLAWNALDLGANKGPSVGRNSSRGPSGQGEPHTAAKPEPKRKFLSPDFLPSGSSIPDKPCRNQTIRSSSL</sequence>
<comment type="caution">
    <text evidence="1">The sequence shown here is derived from an EMBL/GenBank/DDBJ whole genome shotgun (WGS) entry which is preliminary data.</text>
</comment>
<organism evidence="1 2">
    <name type="scientific">Sphaerodactylus townsendi</name>
    <dbReference type="NCBI Taxonomy" id="933632"/>
    <lineage>
        <taxon>Eukaryota</taxon>
        <taxon>Metazoa</taxon>
        <taxon>Chordata</taxon>
        <taxon>Craniata</taxon>
        <taxon>Vertebrata</taxon>
        <taxon>Euteleostomi</taxon>
        <taxon>Lepidosauria</taxon>
        <taxon>Squamata</taxon>
        <taxon>Bifurcata</taxon>
        <taxon>Gekkota</taxon>
        <taxon>Sphaerodactylidae</taxon>
        <taxon>Sphaerodactylus</taxon>
    </lineage>
</organism>
<protein>
    <submittedName>
        <fullName evidence="1">Uncharacterized protein</fullName>
    </submittedName>
</protein>
<dbReference type="EMBL" id="CM037616">
    <property type="protein sequence ID" value="KAH7993999.1"/>
    <property type="molecule type" value="Genomic_DNA"/>
</dbReference>
<accession>A0ACB8EMS2</accession>
<reference evidence="1" key="1">
    <citation type="submission" date="2021-08" db="EMBL/GenBank/DDBJ databases">
        <title>The first chromosome-level gecko genome reveals the dynamic sex chromosomes of Neotropical dwarf geckos (Sphaerodactylidae: Sphaerodactylus).</title>
        <authorList>
            <person name="Pinto B.J."/>
            <person name="Keating S.E."/>
            <person name="Gamble T."/>
        </authorList>
    </citation>
    <scope>NUCLEOTIDE SEQUENCE</scope>
    <source>
        <strain evidence="1">TG3544</strain>
    </source>
</reference>
<proteinExistence type="predicted"/>
<evidence type="ECO:0000313" key="2">
    <source>
        <dbReference type="Proteomes" id="UP000827872"/>
    </source>
</evidence>
<gene>
    <name evidence="1" type="ORF">K3G42_032930</name>
</gene>
<dbReference type="Proteomes" id="UP000827872">
    <property type="component" value="Linkage Group LG03"/>
</dbReference>
<evidence type="ECO:0000313" key="1">
    <source>
        <dbReference type="EMBL" id="KAH7993999.1"/>
    </source>
</evidence>
<name>A0ACB8EMS2_9SAUR</name>
<keyword evidence="2" id="KW-1185">Reference proteome</keyword>